<name>A0AA86QI06_9EUKA</name>
<dbReference type="EMBL" id="CAXDID020000174">
    <property type="protein sequence ID" value="CAL6048301.1"/>
    <property type="molecule type" value="Genomic_DNA"/>
</dbReference>
<keyword evidence="3" id="KW-1185">Reference proteome</keyword>
<dbReference type="EMBL" id="CATOUU010000841">
    <property type="protein sequence ID" value="CAI9953822.1"/>
    <property type="molecule type" value="Genomic_DNA"/>
</dbReference>
<evidence type="ECO:0000313" key="1">
    <source>
        <dbReference type="EMBL" id="CAI9953822.1"/>
    </source>
</evidence>
<organism evidence="1">
    <name type="scientific">Hexamita inflata</name>
    <dbReference type="NCBI Taxonomy" id="28002"/>
    <lineage>
        <taxon>Eukaryota</taxon>
        <taxon>Metamonada</taxon>
        <taxon>Diplomonadida</taxon>
        <taxon>Hexamitidae</taxon>
        <taxon>Hexamitinae</taxon>
        <taxon>Hexamita</taxon>
    </lineage>
</organism>
<gene>
    <name evidence="1" type="ORF">HINF_LOCUS41467</name>
    <name evidence="2" type="ORF">HINF_LOCUS42626</name>
</gene>
<evidence type="ECO:0000313" key="2">
    <source>
        <dbReference type="EMBL" id="CAL6048301.1"/>
    </source>
</evidence>
<protein>
    <submittedName>
        <fullName evidence="2">Hypothetical_protein</fullName>
    </submittedName>
</protein>
<reference evidence="2 3" key="2">
    <citation type="submission" date="2024-07" db="EMBL/GenBank/DDBJ databases">
        <authorList>
            <person name="Akdeniz Z."/>
        </authorList>
    </citation>
    <scope>NUCLEOTIDE SEQUENCE [LARGE SCALE GENOMIC DNA]</scope>
</reference>
<accession>A0AA86QI06</accession>
<dbReference type="Proteomes" id="UP001642409">
    <property type="component" value="Unassembled WGS sequence"/>
</dbReference>
<sequence>MHIVRELSTVVPDVNSLAFVESQSILYVSRSVLIDTYLIQSTQIIQQNSIQLPIMQQFKFIQLSSDMQYAYVAIYTNNRSQIYKLVEKPQLIMDIDQEIQQFIIHENKIYYITAKNQFFVYKDTSIQLKQVCQGAYLAKTTREILLVEDNQLIFLGKNGGALQFQEKIHQILELNNQIYILMGNQIRKVSLQTNESILNTDKLQISRILNVQNTLYVFAGEKFYSYDQQNKKLAAKALTRKVPVQMFPVDDMVLIISNLSELQVMNVTKNETIKTASIGSFDIQSPKFSSGSFLNFDPTTKVLKLTELKTGLSKRFESRGRSGIEGNYLYQITSDCVVIMDTSELMSAYEINTKNTDIVQLKLLKDFTLVVVCVKQLDIELYMITDGKVSEPKHYLSDSEILKVALGDDYCYVLTTESLFYFEFATSELRPICKFNYKVQCMCSYKKVLCALTGDKLILFNNKRIIDLLQLSTNIIDVTSIDKQRIAILSEQKVQILDFIERRIVNERQLLNHGKLMQVCVGEKGLNVLSETGLIMLNIE</sequence>
<evidence type="ECO:0000313" key="3">
    <source>
        <dbReference type="Proteomes" id="UP001642409"/>
    </source>
</evidence>
<reference evidence="1" key="1">
    <citation type="submission" date="2023-06" db="EMBL/GenBank/DDBJ databases">
        <authorList>
            <person name="Kurt Z."/>
        </authorList>
    </citation>
    <scope>NUCLEOTIDE SEQUENCE</scope>
</reference>
<dbReference type="AlphaFoldDB" id="A0AA86QI06"/>
<comment type="caution">
    <text evidence="1">The sequence shown here is derived from an EMBL/GenBank/DDBJ whole genome shotgun (WGS) entry which is preliminary data.</text>
</comment>
<proteinExistence type="predicted"/>